<keyword evidence="3" id="KW-1185">Reference proteome</keyword>
<comment type="caution">
    <text evidence="2">The sequence shown here is derived from an EMBL/GenBank/DDBJ whole genome shotgun (WGS) entry which is preliminary data.</text>
</comment>
<dbReference type="Proteomes" id="UP001162162">
    <property type="component" value="Unassembled WGS sequence"/>
</dbReference>
<protein>
    <submittedName>
        <fullName evidence="2">Uncharacterized protein</fullName>
    </submittedName>
</protein>
<feature type="signal peptide" evidence="1">
    <location>
        <begin position="1"/>
        <end position="31"/>
    </location>
</feature>
<proteinExistence type="predicted"/>
<dbReference type="EMBL" id="JAPWTK010000068">
    <property type="protein sequence ID" value="KAJ8952518.1"/>
    <property type="molecule type" value="Genomic_DNA"/>
</dbReference>
<keyword evidence="1" id="KW-0732">Signal</keyword>
<accession>A0AAV8YP45</accession>
<evidence type="ECO:0000256" key="1">
    <source>
        <dbReference type="SAM" id="SignalP"/>
    </source>
</evidence>
<evidence type="ECO:0000313" key="2">
    <source>
        <dbReference type="EMBL" id="KAJ8952518.1"/>
    </source>
</evidence>
<dbReference type="AlphaFoldDB" id="A0AAV8YP45"/>
<organism evidence="2 3">
    <name type="scientific">Aromia moschata</name>
    <dbReference type="NCBI Taxonomy" id="1265417"/>
    <lineage>
        <taxon>Eukaryota</taxon>
        <taxon>Metazoa</taxon>
        <taxon>Ecdysozoa</taxon>
        <taxon>Arthropoda</taxon>
        <taxon>Hexapoda</taxon>
        <taxon>Insecta</taxon>
        <taxon>Pterygota</taxon>
        <taxon>Neoptera</taxon>
        <taxon>Endopterygota</taxon>
        <taxon>Coleoptera</taxon>
        <taxon>Polyphaga</taxon>
        <taxon>Cucujiformia</taxon>
        <taxon>Chrysomeloidea</taxon>
        <taxon>Cerambycidae</taxon>
        <taxon>Cerambycinae</taxon>
        <taxon>Callichromatini</taxon>
        <taxon>Aromia</taxon>
    </lineage>
</organism>
<evidence type="ECO:0000313" key="3">
    <source>
        <dbReference type="Proteomes" id="UP001162162"/>
    </source>
</evidence>
<reference evidence="2" key="1">
    <citation type="journal article" date="2023" name="Insect Mol. Biol.">
        <title>Genome sequencing provides insights into the evolution of gene families encoding plant cell wall-degrading enzymes in longhorned beetles.</title>
        <authorList>
            <person name="Shin N.R."/>
            <person name="Okamura Y."/>
            <person name="Kirsch R."/>
            <person name="Pauchet Y."/>
        </authorList>
    </citation>
    <scope>NUCLEOTIDE SEQUENCE</scope>
    <source>
        <strain evidence="2">AMC_N1</strain>
    </source>
</reference>
<feature type="chain" id="PRO_5043720605" evidence="1">
    <location>
        <begin position="32"/>
        <end position="199"/>
    </location>
</feature>
<feature type="non-terminal residue" evidence="2">
    <location>
        <position position="1"/>
    </location>
</feature>
<gene>
    <name evidence="2" type="ORF">NQ318_003314</name>
</gene>
<sequence>DFQRESPSCRPTMRWHTSLMVLSALGCLTLAAGFLSSARLPGVSVDGDPAIDEDNNGGEVNTPNLEAYYDEKLEKMGGILAKILILPWPKGISPLLYVENNLAEEEEEAENNLEPDEYQNLSSMPAKRTRYYRKYPWKRQNSRYEPGNRFLCTPSKEDVYRLLVALHEARQGNRDRVVNFCNRKRPAYAIFTNIRFLGK</sequence>
<name>A0AAV8YP45_9CUCU</name>